<dbReference type="EMBL" id="SUMG01000021">
    <property type="protein sequence ID" value="NBG89323.1"/>
    <property type="molecule type" value="Genomic_DNA"/>
</dbReference>
<protein>
    <recommendedName>
        <fullName evidence="9">Endoribonuclease YbeY</fullName>
        <ecNumber evidence="9">3.1.-.-</ecNumber>
    </recommendedName>
</protein>
<dbReference type="InterPro" id="IPR020549">
    <property type="entry name" value="YbeY_CS"/>
</dbReference>
<dbReference type="InterPro" id="IPR002036">
    <property type="entry name" value="YbeY"/>
</dbReference>
<name>A0AA44BEU8_9CLOT</name>
<feature type="binding site" evidence="9">
    <location>
        <position position="119"/>
    </location>
    <ligand>
        <name>Zn(2+)</name>
        <dbReference type="ChEBI" id="CHEBI:29105"/>
        <note>catalytic</note>
    </ligand>
</feature>
<dbReference type="GO" id="GO:0006364">
    <property type="term" value="P:rRNA processing"/>
    <property type="evidence" value="ECO:0007669"/>
    <property type="project" value="UniProtKB-UniRule"/>
</dbReference>
<evidence type="ECO:0000256" key="7">
    <source>
        <dbReference type="ARBA" id="ARBA00022801"/>
    </source>
</evidence>
<keyword evidence="6 9" id="KW-0255">Endonuclease</keyword>
<evidence type="ECO:0000313" key="10">
    <source>
        <dbReference type="EMBL" id="NBG89323.1"/>
    </source>
</evidence>
<comment type="function">
    <text evidence="9">Single strand-specific metallo-endoribonuclease involved in late-stage 70S ribosome quality control and in maturation of the 3' terminus of the 16S rRNA.</text>
</comment>
<evidence type="ECO:0000256" key="2">
    <source>
        <dbReference type="ARBA" id="ARBA00022517"/>
    </source>
</evidence>
<dbReference type="Gene3D" id="3.40.390.30">
    <property type="entry name" value="Metalloproteases ('zincins'), catalytic domain"/>
    <property type="match status" value="1"/>
</dbReference>
<dbReference type="Proteomes" id="UP000449710">
    <property type="component" value="Unassembled WGS sequence"/>
</dbReference>
<dbReference type="GO" id="GO:0008270">
    <property type="term" value="F:zinc ion binding"/>
    <property type="evidence" value="ECO:0007669"/>
    <property type="project" value="UniProtKB-UniRule"/>
</dbReference>
<evidence type="ECO:0000256" key="4">
    <source>
        <dbReference type="ARBA" id="ARBA00022722"/>
    </source>
</evidence>
<comment type="similarity">
    <text evidence="1 9">Belongs to the endoribonuclease YbeY family.</text>
</comment>
<keyword evidence="8 9" id="KW-0862">Zinc</keyword>
<dbReference type="InterPro" id="IPR023091">
    <property type="entry name" value="MetalPrtase_cat_dom_sf_prd"/>
</dbReference>
<keyword evidence="7 9" id="KW-0378">Hydrolase</keyword>
<feature type="binding site" evidence="9">
    <location>
        <position position="115"/>
    </location>
    <ligand>
        <name>Zn(2+)</name>
        <dbReference type="ChEBI" id="CHEBI:29105"/>
        <note>catalytic</note>
    </ligand>
</feature>
<dbReference type="EC" id="3.1.-.-" evidence="9"/>
<dbReference type="NCBIfam" id="TIGR00043">
    <property type="entry name" value="rRNA maturation RNase YbeY"/>
    <property type="match status" value="1"/>
</dbReference>
<evidence type="ECO:0000256" key="9">
    <source>
        <dbReference type="HAMAP-Rule" id="MF_00009"/>
    </source>
</evidence>
<evidence type="ECO:0000256" key="3">
    <source>
        <dbReference type="ARBA" id="ARBA00022552"/>
    </source>
</evidence>
<dbReference type="GO" id="GO:0005737">
    <property type="term" value="C:cytoplasm"/>
    <property type="evidence" value="ECO:0007669"/>
    <property type="project" value="UniProtKB-SubCell"/>
</dbReference>
<dbReference type="HAMAP" id="MF_00009">
    <property type="entry name" value="Endoribonucl_YbeY"/>
    <property type="match status" value="1"/>
</dbReference>
<comment type="cofactor">
    <cofactor evidence="9">
        <name>Zn(2+)</name>
        <dbReference type="ChEBI" id="CHEBI:29105"/>
    </cofactor>
    <text evidence="9">Binds 1 zinc ion.</text>
</comment>
<dbReference type="PANTHER" id="PTHR46986">
    <property type="entry name" value="ENDORIBONUCLEASE YBEY, CHLOROPLASTIC"/>
    <property type="match status" value="1"/>
</dbReference>
<reference evidence="10 11" key="1">
    <citation type="submission" date="2019-04" db="EMBL/GenBank/DDBJ databases">
        <title>Isachenkonia alkalipeptolytica gen. nov. sp. nov. a new anaerobic, alkiliphilic organothrophic bacterium capable to reduce synthesized ferrihydrite isolated from a soda lake.</title>
        <authorList>
            <person name="Toshchakov S.V."/>
            <person name="Zavarzina D.G."/>
            <person name="Zhilina T.N."/>
            <person name="Kostrikina N.A."/>
            <person name="Kublanov I.V."/>
        </authorList>
    </citation>
    <scope>NUCLEOTIDE SEQUENCE [LARGE SCALE GENOMIC DNA]</scope>
    <source>
        <strain evidence="10 11">Z-1701</strain>
    </source>
</reference>
<dbReference type="SUPFAM" id="SSF55486">
    <property type="entry name" value="Metalloproteases ('zincins'), catalytic domain"/>
    <property type="match status" value="1"/>
</dbReference>
<comment type="subcellular location">
    <subcellularLocation>
        <location evidence="9">Cytoplasm</location>
    </subcellularLocation>
</comment>
<evidence type="ECO:0000313" key="11">
    <source>
        <dbReference type="Proteomes" id="UP000449710"/>
    </source>
</evidence>
<organism evidence="10 11">
    <name type="scientific">Isachenkonia alkalipeptolytica</name>
    <dbReference type="NCBI Taxonomy" id="2565777"/>
    <lineage>
        <taxon>Bacteria</taxon>
        <taxon>Bacillati</taxon>
        <taxon>Bacillota</taxon>
        <taxon>Clostridia</taxon>
        <taxon>Eubacteriales</taxon>
        <taxon>Clostridiaceae</taxon>
        <taxon>Isachenkonia</taxon>
    </lineage>
</organism>
<keyword evidence="11" id="KW-1185">Reference proteome</keyword>
<evidence type="ECO:0000256" key="1">
    <source>
        <dbReference type="ARBA" id="ARBA00010875"/>
    </source>
</evidence>
<sequence length="150" mass="17763">MILEISNRQELFLPDQEMKEMFEEIIEKTLTYENREENFEVSLSLVTPEEIKELNKQYRGKDRATDVLSFPVEELFQPGEEKILGDIVISTEAVMEQAREYSHSVEREIAYLFLHGLLHLLGYDHLESEDKEKMRKVEKEILSQLEITRN</sequence>
<evidence type="ECO:0000256" key="5">
    <source>
        <dbReference type="ARBA" id="ARBA00022723"/>
    </source>
</evidence>
<proteinExistence type="inferred from homology"/>
<dbReference type="GO" id="GO:0004521">
    <property type="term" value="F:RNA endonuclease activity"/>
    <property type="evidence" value="ECO:0007669"/>
    <property type="project" value="UniProtKB-UniRule"/>
</dbReference>
<dbReference type="PANTHER" id="PTHR46986:SF1">
    <property type="entry name" value="ENDORIBONUCLEASE YBEY, CHLOROPLASTIC"/>
    <property type="match status" value="1"/>
</dbReference>
<dbReference type="Pfam" id="PF02130">
    <property type="entry name" value="YbeY"/>
    <property type="match status" value="1"/>
</dbReference>
<dbReference type="PROSITE" id="PS01306">
    <property type="entry name" value="UPF0054"/>
    <property type="match status" value="1"/>
</dbReference>
<dbReference type="AlphaFoldDB" id="A0AA44BEU8"/>
<keyword evidence="3 9" id="KW-0698">rRNA processing</keyword>
<gene>
    <name evidence="9 10" type="primary">ybeY</name>
    <name evidence="10" type="ORF">ISALK_12560</name>
</gene>
<keyword evidence="9" id="KW-0963">Cytoplasm</keyword>
<keyword evidence="2 9" id="KW-0690">Ribosome biogenesis</keyword>
<evidence type="ECO:0000256" key="8">
    <source>
        <dbReference type="ARBA" id="ARBA00022833"/>
    </source>
</evidence>
<keyword evidence="5 9" id="KW-0479">Metal-binding</keyword>
<dbReference type="GO" id="GO:0004222">
    <property type="term" value="F:metalloendopeptidase activity"/>
    <property type="evidence" value="ECO:0007669"/>
    <property type="project" value="InterPro"/>
</dbReference>
<dbReference type="RefSeq" id="WP_160722871.1">
    <property type="nucleotide sequence ID" value="NZ_SUMG01000021.1"/>
</dbReference>
<feature type="binding site" evidence="9">
    <location>
        <position position="125"/>
    </location>
    <ligand>
        <name>Zn(2+)</name>
        <dbReference type="ChEBI" id="CHEBI:29105"/>
        <note>catalytic</note>
    </ligand>
</feature>
<evidence type="ECO:0000256" key="6">
    <source>
        <dbReference type="ARBA" id="ARBA00022759"/>
    </source>
</evidence>
<comment type="caution">
    <text evidence="10">The sequence shown here is derived from an EMBL/GenBank/DDBJ whole genome shotgun (WGS) entry which is preliminary data.</text>
</comment>
<accession>A0AA44BEU8</accession>
<keyword evidence="4 9" id="KW-0540">Nuclease</keyword>